<keyword evidence="4" id="KW-1185">Reference proteome</keyword>
<feature type="transmembrane region" description="Helical" evidence="1">
    <location>
        <begin position="31"/>
        <end position="54"/>
    </location>
</feature>
<dbReference type="RefSeq" id="WP_169254589.1">
    <property type="nucleotide sequence ID" value="NZ_WTVN01000002.1"/>
</dbReference>
<evidence type="ECO:0000313" key="4">
    <source>
        <dbReference type="Proteomes" id="UP000623795"/>
    </source>
</evidence>
<dbReference type="Proteomes" id="UP000623795">
    <property type="component" value="Unassembled WGS sequence"/>
</dbReference>
<gene>
    <name evidence="3" type="ORF">GPA22_02890</name>
</gene>
<name>A0ABX1PX41_9RHOO</name>
<keyword evidence="1" id="KW-1133">Transmembrane helix</keyword>
<evidence type="ECO:0000256" key="1">
    <source>
        <dbReference type="SAM" id="Phobius"/>
    </source>
</evidence>
<comment type="caution">
    <text evidence="3">The sequence shown here is derived from an EMBL/GenBank/DDBJ whole genome shotgun (WGS) entry which is preliminary data.</text>
</comment>
<keyword evidence="1" id="KW-0812">Transmembrane</keyword>
<reference evidence="3 4" key="1">
    <citation type="submission" date="2019-12" db="EMBL/GenBank/DDBJ databases">
        <title>Comparative genomics gives insights into the taxonomy of the Azoarcus-Aromatoleum group and reveals separate origins of nif in the plant-associated Azoarcus and non-plant-associated Aromatoleum sub-groups.</title>
        <authorList>
            <person name="Lafos M."/>
            <person name="Maluk M."/>
            <person name="Batista M."/>
            <person name="Junghare M."/>
            <person name="Carmona M."/>
            <person name="Faoro H."/>
            <person name="Cruz L.M."/>
            <person name="Battistoni F."/>
            <person name="De Souza E."/>
            <person name="Pedrosa F."/>
            <person name="Chen W.-M."/>
            <person name="Poole P.S."/>
            <person name="Dixon R.A."/>
            <person name="James E.K."/>
        </authorList>
    </citation>
    <scope>NUCLEOTIDE SEQUENCE [LARGE SCALE GENOMIC DNA]</scope>
    <source>
        <strain evidence="3 4">Td21</strain>
    </source>
</reference>
<keyword evidence="1" id="KW-0472">Membrane</keyword>
<feature type="transmembrane region" description="Helical" evidence="1">
    <location>
        <begin position="61"/>
        <end position="79"/>
    </location>
</feature>
<evidence type="ECO:0008006" key="5">
    <source>
        <dbReference type="Google" id="ProtNLM"/>
    </source>
</evidence>
<accession>A0ABX1PX41</accession>
<feature type="chain" id="PRO_5047190174" description="Urease accessory protein" evidence="2">
    <location>
        <begin position="22"/>
        <end position="80"/>
    </location>
</feature>
<organism evidence="3 4">
    <name type="scientific">Aromatoleum toluvorans</name>
    <dbReference type="NCBI Taxonomy" id="92002"/>
    <lineage>
        <taxon>Bacteria</taxon>
        <taxon>Pseudomonadati</taxon>
        <taxon>Pseudomonadota</taxon>
        <taxon>Betaproteobacteria</taxon>
        <taxon>Rhodocyclales</taxon>
        <taxon>Rhodocyclaceae</taxon>
        <taxon>Aromatoleum</taxon>
    </lineage>
</organism>
<proteinExistence type="predicted"/>
<evidence type="ECO:0000313" key="3">
    <source>
        <dbReference type="EMBL" id="NMG42681.1"/>
    </source>
</evidence>
<dbReference type="EMBL" id="WTVN01000002">
    <property type="protein sequence ID" value="NMG42681.1"/>
    <property type="molecule type" value="Genomic_DNA"/>
</dbReference>
<evidence type="ECO:0000256" key="2">
    <source>
        <dbReference type="SAM" id="SignalP"/>
    </source>
</evidence>
<feature type="signal peptide" evidence="2">
    <location>
        <begin position="1"/>
        <end position="21"/>
    </location>
</feature>
<protein>
    <recommendedName>
        <fullName evidence="5">Urease accessory protein</fullName>
    </recommendedName>
</protein>
<keyword evidence="2" id="KW-0732">Signal</keyword>
<sequence length="80" mass="7948">MKPQHTASVLILMLAAGPALAHGDHGLVPGLAHMFSSGLEHLPAALVTLVSAFSAVRATGALRWALGGLAVAAGALTLAM</sequence>